<evidence type="ECO:0000313" key="2">
    <source>
        <dbReference type="EMBL" id="CAK0825928.1"/>
    </source>
</evidence>
<reference evidence="2" key="1">
    <citation type="submission" date="2023-10" db="EMBL/GenBank/DDBJ databases">
        <authorList>
            <person name="Chen Y."/>
            <person name="Shah S."/>
            <person name="Dougan E. K."/>
            <person name="Thang M."/>
            <person name="Chan C."/>
        </authorList>
    </citation>
    <scope>NUCLEOTIDE SEQUENCE [LARGE SCALE GENOMIC DNA]</scope>
</reference>
<feature type="region of interest" description="Disordered" evidence="1">
    <location>
        <begin position="1"/>
        <end position="118"/>
    </location>
</feature>
<dbReference type="EMBL" id="CAUYUJ010009127">
    <property type="protein sequence ID" value="CAK0825928.1"/>
    <property type="molecule type" value="Genomic_DNA"/>
</dbReference>
<name>A0ABN9S2Q9_9DINO</name>
<feature type="compositionally biased region" description="Basic and acidic residues" evidence="1">
    <location>
        <begin position="136"/>
        <end position="154"/>
    </location>
</feature>
<comment type="caution">
    <text evidence="2">The sequence shown here is derived from an EMBL/GenBank/DDBJ whole genome shotgun (WGS) entry which is preliminary data.</text>
</comment>
<evidence type="ECO:0000313" key="3">
    <source>
        <dbReference type="Proteomes" id="UP001189429"/>
    </source>
</evidence>
<feature type="region of interest" description="Disordered" evidence="1">
    <location>
        <begin position="131"/>
        <end position="154"/>
    </location>
</feature>
<evidence type="ECO:0000256" key="1">
    <source>
        <dbReference type="SAM" id="MobiDB-lite"/>
    </source>
</evidence>
<organism evidence="2 3">
    <name type="scientific">Prorocentrum cordatum</name>
    <dbReference type="NCBI Taxonomy" id="2364126"/>
    <lineage>
        <taxon>Eukaryota</taxon>
        <taxon>Sar</taxon>
        <taxon>Alveolata</taxon>
        <taxon>Dinophyceae</taxon>
        <taxon>Prorocentrales</taxon>
        <taxon>Prorocentraceae</taxon>
        <taxon>Prorocentrum</taxon>
    </lineage>
</organism>
<dbReference type="Proteomes" id="UP001189429">
    <property type="component" value="Unassembled WGS sequence"/>
</dbReference>
<gene>
    <name evidence="2" type="ORF">PCOR1329_LOCUS25932</name>
</gene>
<protein>
    <submittedName>
        <fullName evidence="2">Uncharacterized protein</fullName>
    </submittedName>
</protein>
<keyword evidence="3" id="KW-1185">Reference proteome</keyword>
<feature type="non-terminal residue" evidence="2">
    <location>
        <position position="154"/>
    </location>
</feature>
<accession>A0ABN9S2Q9</accession>
<proteinExistence type="predicted"/>
<sequence length="154" mass="17217">MFLEARGHMFARRSPQVARRSGLEPHASGALGTIRPAPHCGVRGGRGGERRRHGRPPPPTLRSTGGRREAEGRRSRRRKAEGRGLYPWGRRTCEPPSIATKSSRRSDADVHGPSVRVGVDALDHRADLLQRAPPRRSPEPRARSWHRWIDATEP</sequence>